<dbReference type="EMBL" id="JBHLXD010000029">
    <property type="protein sequence ID" value="MFC0209776.1"/>
    <property type="molecule type" value="Genomic_DNA"/>
</dbReference>
<feature type="non-terminal residue" evidence="1">
    <location>
        <position position="434"/>
    </location>
</feature>
<gene>
    <name evidence="1" type="ORF">ACFFJ2_15335</name>
</gene>
<organism evidence="1 2">
    <name type="scientific">Chelativorans intermedius</name>
    <dbReference type="NCBI Taxonomy" id="515947"/>
    <lineage>
        <taxon>Bacteria</taxon>
        <taxon>Pseudomonadati</taxon>
        <taxon>Pseudomonadota</taxon>
        <taxon>Alphaproteobacteria</taxon>
        <taxon>Hyphomicrobiales</taxon>
        <taxon>Phyllobacteriaceae</taxon>
        <taxon>Chelativorans</taxon>
    </lineage>
</organism>
<evidence type="ECO:0000313" key="2">
    <source>
        <dbReference type="Proteomes" id="UP001589755"/>
    </source>
</evidence>
<accession>A0ABV6DAX3</accession>
<dbReference type="Proteomes" id="UP001589755">
    <property type="component" value="Unassembled WGS sequence"/>
</dbReference>
<protein>
    <submittedName>
        <fullName evidence="1">DUF3363 domain-containing protein</fullName>
    </submittedName>
</protein>
<name>A0ABV6DAX3_9HYPH</name>
<sequence length="434" mass="48486">MFDDDDFKLKPGKIRSRGSKVGRKFLHQVLAASNLARGGAGGTRKSRFTGSRIGRGAGVGRVLANRDRYAAFRQRRVIIKSRIVKLAGKGMAKGMENARAHLRYIQRDGVTREGGAERGELYGAEQDRADGKAFLERSEGDRHQFRFIVSAEDGAEYDNLKPLTRRLMARMEEDLGTKLDWVAVDHYNTGHPHTHILLRGRDEGGKDLIIARDYITTGMRERAAEIVSLDFGPRSDFEIENRLRHEIEQERLTSVDRRLIRDMDEAGLVAATDRDAFQQSLRAGRLHKLRRLGLAEELRPGQWRLEVGLEDTLRRMGERGDIVKTMHREMAGKNIARSPGDYAILDPGDPTANPVIGRVVARGLSDELKDRHYLIVDGVDGRTHYVDIGRGEATEPTPDGNIGKRRRGTIAEGSTTSTVPASAADLFPDNFAIF</sequence>
<reference evidence="1 2" key="1">
    <citation type="submission" date="2024-09" db="EMBL/GenBank/DDBJ databases">
        <authorList>
            <person name="Sun Q."/>
            <person name="Mori K."/>
        </authorList>
    </citation>
    <scope>NUCLEOTIDE SEQUENCE [LARGE SCALE GENOMIC DNA]</scope>
    <source>
        <strain evidence="1 2">CCM 8543</strain>
    </source>
</reference>
<proteinExistence type="predicted"/>
<dbReference type="Pfam" id="PF11843">
    <property type="entry name" value="DUF3363"/>
    <property type="match status" value="1"/>
</dbReference>
<dbReference type="RefSeq" id="WP_378074705.1">
    <property type="nucleotide sequence ID" value="NZ_JBHLXD010000029.1"/>
</dbReference>
<dbReference type="InterPro" id="IPR021795">
    <property type="entry name" value="DUF3363"/>
</dbReference>
<evidence type="ECO:0000313" key="1">
    <source>
        <dbReference type="EMBL" id="MFC0209776.1"/>
    </source>
</evidence>
<comment type="caution">
    <text evidence="1">The sequence shown here is derived from an EMBL/GenBank/DDBJ whole genome shotgun (WGS) entry which is preliminary data.</text>
</comment>
<keyword evidence="2" id="KW-1185">Reference proteome</keyword>